<keyword evidence="2" id="KW-1185">Reference proteome</keyword>
<dbReference type="Proteomes" id="UP000001292">
    <property type="component" value="Unassembled WGS sequence"/>
</dbReference>
<organism evidence="2">
    <name type="scientific">Drosophila sechellia</name>
    <name type="common">Fruit fly</name>
    <dbReference type="NCBI Taxonomy" id="7238"/>
    <lineage>
        <taxon>Eukaryota</taxon>
        <taxon>Metazoa</taxon>
        <taxon>Ecdysozoa</taxon>
        <taxon>Arthropoda</taxon>
        <taxon>Hexapoda</taxon>
        <taxon>Insecta</taxon>
        <taxon>Pterygota</taxon>
        <taxon>Neoptera</taxon>
        <taxon>Endopterygota</taxon>
        <taxon>Diptera</taxon>
        <taxon>Brachycera</taxon>
        <taxon>Muscomorpha</taxon>
        <taxon>Ephydroidea</taxon>
        <taxon>Drosophilidae</taxon>
        <taxon>Drosophila</taxon>
        <taxon>Sophophora</taxon>
    </lineage>
</organism>
<gene>
    <name evidence="1" type="primary">Dsec\GM19197</name>
    <name evidence="1" type="ORF">Dsec_GM19197</name>
</gene>
<dbReference type="EMBL" id="CH480825">
    <property type="protein sequence ID" value="EDW43923.1"/>
    <property type="molecule type" value="Genomic_DNA"/>
</dbReference>
<evidence type="ECO:0000313" key="2">
    <source>
        <dbReference type="Proteomes" id="UP000001292"/>
    </source>
</evidence>
<reference evidence="1 2" key="1">
    <citation type="journal article" date="2007" name="Nature">
        <title>Evolution of genes and genomes on the Drosophila phylogeny.</title>
        <authorList>
            <consortium name="Drosophila 12 Genomes Consortium"/>
            <person name="Clark A.G."/>
            <person name="Eisen M.B."/>
            <person name="Smith D.R."/>
            <person name="Bergman C.M."/>
            <person name="Oliver B."/>
            <person name="Markow T.A."/>
            <person name="Kaufman T.C."/>
            <person name="Kellis M."/>
            <person name="Gelbart W."/>
            <person name="Iyer V.N."/>
            <person name="Pollard D.A."/>
            <person name="Sackton T.B."/>
            <person name="Larracuente A.M."/>
            <person name="Singh N.D."/>
            <person name="Abad J.P."/>
            <person name="Abt D.N."/>
            <person name="Adryan B."/>
            <person name="Aguade M."/>
            <person name="Akashi H."/>
            <person name="Anderson W.W."/>
            <person name="Aquadro C.F."/>
            <person name="Ardell D.H."/>
            <person name="Arguello R."/>
            <person name="Artieri C.G."/>
            <person name="Barbash D.A."/>
            <person name="Barker D."/>
            <person name="Barsanti P."/>
            <person name="Batterham P."/>
            <person name="Batzoglou S."/>
            <person name="Begun D."/>
            <person name="Bhutkar A."/>
            <person name="Blanco E."/>
            <person name="Bosak S.A."/>
            <person name="Bradley R.K."/>
            <person name="Brand A.D."/>
            <person name="Brent M.R."/>
            <person name="Brooks A.N."/>
            <person name="Brown R.H."/>
            <person name="Butlin R.K."/>
            <person name="Caggese C."/>
            <person name="Calvi B.R."/>
            <person name="Bernardo de Carvalho A."/>
            <person name="Caspi A."/>
            <person name="Castrezana S."/>
            <person name="Celniker S.E."/>
            <person name="Chang J.L."/>
            <person name="Chapple C."/>
            <person name="Chatterji S."/>
            <person name="Chinwalla A."/>
            <person name="Civetta A."/>
            <person name="Clifton S.W."/>
            <person name="Comeron J.M."/>
            <person name="Costello J.C."/>
            <person name="Coyne J.A."/>
            <person name="Daub J."/>
            <person name="David R.G."/>
            <person name="Delcher A.L."/>
            <person name="Delehaunty K."/>
            <person name="Do C.B."/>
            <person name="Ebling H."/>
            <person name="Edwards K."/>
            <person name="Eickbush T."/>
            <person name="Evans J.D."/>
            <person name="Filipski A."/>
            <person name="Findeiss S."/>
            <person name="Freyhult E."/>
            <person name="Fulton L."/>
            <person name="Fulton R."/>
            <person name="Garcia A.C."/>
            <person name="Gardiner A."/>
            <person name="Garfield D.A."/>
            <person name="Garvin B.E."/>
            <person name="Gibson G."/>
            <person name="Gilbert D."/>
            <person name="Gnerre S."/>
            <person name="Godfrey J."/>
            <person name="Good R."/>
            <person name="Gotea V."/>
            <person name="Gravely B."/>
            <person name="Greenberg A.J."/>
            <person name="Griffiths-Jones S."/>
            <person name="Gross S."/>
            <person name="Guigo R."/>
            <person name="Gustafson E.A."/>
            <person name="Haerty W."/>
            <person name="Hahn M.W."/>
            <person name="Halligan D.L."/>
            <person name="Halpern A.L."/>
            <person name="Halter G.M."/>
            <person name="Han M.V."/>
            <person name="Heger A."/>
            <person name="Hillier L."/>
            <person name="Hinrichs A.S."/>
            <person name="Holmes I."/>
            <person name="Hoskins R.A."/>
            <person name="Hubisz M.J."/>
            <person name="Hultmark D."/>
            <person name="Huntley M.A."/>
            <person name="Jaffe D.B."/>
            <person name="Jagadeeshan S."/>
            <person name="Jeck W.R."/>
            <person name="Johnson J."/>
            <person name="Jones C.D."/>
            <person name="Jordan W.C."/>
            <person name="Karpen G.H."/>
            <person name="Kataoka E."/>
            <person name="Keightley P.D."/>
            <person name="Kheradpour P."/>
            <person name="Kirkness E.F."/>
            <person name="Koerich L.B."/>
            <person name="Kristiansen K."/>
            <person name="Kudrna D."/>
            <person name="Kulathinal R.J."/>
            <person name="Kumar S."/>
            <person name="Kwok R."/>
            <person name="Lander E."/>
            <person name="Langley C.H."/>
            <person name="Lapoint R."/>
            <person name="Lazzaro B.P."/>
            <person name="Lee S.J."/>
            <person name="Levesque L."/>
            <person name="Li R."/>
            <person name="Lin C.F."/>
            <person name="Lin M.F."/>
            <person name="Lindblad-Toh K."/>
            <person name="Llopart A."/>
            <person name="Long M."/>
            <person name="Low L."/>
            <person name="Lozovsky E."/>
            <person name="Lu J."/>
            <person name="Luo M."/>
            <person name="Machado C.A."/>
            <person name="Makalowski W."/>
            <person name="Marzo M."/>
            <person name="Matsuda M."/>
            <person name="Matzkin L."/>
            <person name="McAllister B."/>
            <person name="McBride C.S."/>
            <person name="McKernan B."/>
            <person name="McKernan K."/>
            <person name="Mendez-Lago M."/>
            <person name="Minx P."/>
            <person name="Mollenhauer M.U."/>
            <person name="Montooth K."/>
            <person name="Mount S.M."/>
            <person name="Mu X."/>
            <person name="Myers E."/>
            <person name="Negre B."/>
            <person name="Newfeld S."/>
            <person name="Nielsen R."/>
            <person name="Noor M.A."/>
            <person name="O'Grady P."/>
            <person name="Pachter L."/>
            <person name="Papaceit M."/>
            <person name="Parisi M.J."/>
            <person name="Parisi M."/>
            <person name="Parts L."/>
            <person name="Pedersen J.S."/>
            <person name="Pesole G."/>
            <person name="Phillippy A.M."/>
            <person name="Ponting C.P."/>
            <person name="Pop M."/>
            <person name="Porcelli D."/>
            <person name="Powell J.R."/>
            <person name="Prohaska S."/>
            <person name="Pruitt K."/>
            <person name="Puig M."/>
            <person name="Quesneville H."/>
            <person name="Ram K.R."/>
            <person name="Rand D."/>
            <person name="Rasmussen M.D."/>
            <person name="Reed L.K."/>
            <person name="Reenan R."/>
            <person name="Reily A."/>
            <person name="Remington K.A."/>
            <person name="Rieger T.T."/>
            <person name="Ritchie M.G."/>
            <person name="Robin C."/>
            <person name="Rogers Y.H."/>
            <person name="Rohde C."/>
            <person name="Rozas J."/>
            <person name="Rubenfield M.J."/>
            <person name="Ruiz A."/>
            <person name="Russo S."/>
            <person name="Salzberg S.L."/>
            <person name="Sanchez-Gracia A."/>
            <person name="Saranga D.J."/>
            <person name="Sato H."/>
            <person name="Schaeffer S.W."/>
            <person name="Schatz M.C."/>
            <person name="Schlenke T."/>
            <person name="Schwartz R."/>
            <person name="Segarra C."/>
            <person name="Singh R.S."/>
            <person name="Sirot L."/>
            <person name="Sirota M."/>
            <person name="Sisneros N.B."/>
            <person name="Smith C.D."/>
            <person name="Smith T.F."/>
            <person name="Spieth J."/>
            <person name="Stage D.E."/>
            <person name="Stark A."/>
            <person name="Stephan W."/>
            <person name="Strausberg R.L."/>
            <person name="Strempel S."/>
            <person name="Sturgill D."/>
            <person name="Sutton G."/>
            <person name="Sutton G.G."/>
            <person name="Tao W."/>
            <person name="Teichmann S."/>
            <person name="Tobari Y.N."/>
            <person name="Tomimura Y."/>
            <person name="Tsolas J.M."/>
            <person name="Valente V.L."/>
            <person name="Venter E."/>
            <person name="Venter J.C."/>
            <person name="Vicario S."/>
            <person name="Vieira F.G."/>
            <person name="Vilella A.J."/>
            <person name="Villasante A."/>
            <person name="Walenz B."/>
            <person name="Wang J."/>
            <person name="Wasserman M."/>
            <person name="Watts T."/>
            <person name="Wilson D."/>
            <person name="Wilson R.K."/>
            <person name="Wing R.A."/>
            <person name="Wolfner M.F."/>
            <person name="Wong A."/>
            <person name="Wong G.K."/>
            <person name="Wu C.I."/>
            <person name="Wu G."/>
            <person name="Yamamoto D."/>
            <person name="Yang H.P."/>
            <person name="Yang S.P."/>
            <person name="Yorke J.A."/>
            <person name="Yoshida K."/>
            <person name="Zdobnov E."/>
            <person name="Zhang P."/>
            <person name="Zhang Y."/>
            <person name="Zimin A.V."/>
            <person name="Baldwin J."/>
            <person name="Abdouelleil A."/>
            <person name="Abdulkadir J."/>
            <person name="Abebe A."/>
            <person name="Abera B."/>
            <person name="Abreu J."/>
            <person name="Acer S.C."/>
            <person name="Aftuck L."/>
            <person name="Alexander A."/>
            <person name="An P."/>
            <person name="Anderson E."/>
            <person name="Anderson S."/>
            <person name="Arachi H."/>
            <person name="Azer M."/>
            <person name="Bachantsang P."/>
            <person name="Barry A."/>
            <person name="Bayul T."/>
            <person name="Berlin A."/>
            <person name="Bessette D."/>
            <person name="Bloom T."/>
            <person name="Blye J."/>
            <person name="Boguslavskiy L."/>
            <person name="Bonnet C."/>
            <person name="Boukhgalter B."/>
            <person name="Bourzgui I."/>
            <person name="Brown A."/>
            <person name="Cahill P."/>
            <person name="Channer S."/>
            <person name="Cheshatsang Y."/>
            <person name="Chuda L."/>
            <person name="Citroen M."/>
            <person name="Collymore A."/>
            <person name="Cooke P."/>
            <person name="Costello M."/>
            <person name="D'Aco K."/>
            <person name="Daza R."/>
            <person name="De Haan G."/>
            <person name="DeGray S."/>
            <person name="DeMaso C."/>
            <person name="Dhargay N."/>
            <person name="Dooley K."/>
            <person name="Dooley E."/>
            <person name="Doricent M."/>
            <person name="Dorje P."/>
            <person name="Dorjee K."/>
            <person name="Dupes A."/>
            <person name="Elong R."/>
            <person name="Falk J."/>
            <person name="Farina A."/>
            <person name="Faro S."/>
            <person name="Ferguson D."/>
            <person name="Fisher S."/>
            <person name="Foley C.D."/>
            <person name="Franke A."/>
            <person name="Friedrich D."/>
            <person name="Gadbois L."/>
            <person name="Gearin G."/>
            <person name="Gearin C.R."/>
            <person name="Giannoukos G."/>
            <person name="Goode T."/>
            <person name="Graham J."/>
            <person name="Grandbois E."/>
            <person name="Grewal S."/>
            <person name="Gyaltsen K."/>
            <person name="Hafez N."/>
            <person name="Hagos B."/>
            <person name="Hall J."/>
            <person name="Henson C."/>
            <person name="Hollinger A."/>
            <person name="Honan T."/>
            <person name="Huard M.D."/>
            <person name="Hughes L."/>
            <person name="Hurhula B."/>
            <person name="Husby M.E."/>
            <person name="Kamat A."/>
            <person name="Kanga B."/>
            <person name="Kashin S."/>
            <person name="Khazanovich D."/>
            <person name="Kisner P."/>
            <person name="Lance K."/>
            <person name="Lara M."/>
            <person name="Lee W."/>
            <person name="Lennon N."/>
            <person name="Letendre F."/>
            <person name="LeVine R."/>
            <person name="Lipovsky A."/>
            <person name="Liu X."/>
            <person name="Liu J."/>
            <person name="Liu S."/>
            <person name="Lokyitsang T."/>
            <person name="Lokyitsang Y."/>
            <person name="Lubonja R."/>
            <person name="Lui A."/>
            <person name="MacDonald P."/>
            <person name="Magnisalis V."/>
            <person name="Maru K."/>
            <person name="Matthews C."/>
            <person name="McCusker W."/>
            <person name="McDonough S."/>
            <person name="Mehta T."/>
            <person name="Meldrim J."/>
            <person name="Meneus L."/>
            <person name="Mihai O."/>
            <person name="Mihalev A."/>
            <person name="Mihova T."/>
            <person name="Mittelman R."/>
            <person name="Mlenga V."/>
            <person name="Montmayeur A."/>
            <person name="Mulrain L."/>
            <person name="Navidi A."/>
            <person name="Naylor J."/>
            <person name="Negash T."/>
            <person name="Nguyen T."/>
            <person name="Nguyen N."/>
            <person name="Nicol R."/>
            <person name="Norbu C."/>
            <person name="Norbu N."/>
            <person name="Novod N."/>
            <person name="O'Neill B."/>
            <person name="Osman S."/>
            <person name="Markiewicz E."/>
            <person name="Oyono O.L."/>
            <person name="Patti C."/>
            <person name="Phunkhang P."/>
            <person name="Pierre F."/>
            <person name="Priest M."/>
            <person name="Raghuraman S."/>
            <person name="Rege F."/>
            <person name="Reyes R."/>
            <person name="Rise C."/>
            <person name="Rogov P."/>
            <person name="Ross K."/>
            <person name="Ryan E."/>
            <person name="Settipalli S."/>
            <person name="Shea T."/>
            <person name="Sherpa N."/>
            <person name="Shi L."/>
            <person name="Shih D."/>
            <person name="Sparrow T."/>
            <person name="Spaulding J."/>
            <person name="Stalker J."/>
            <person name="Stange-Thomann N."/>
            <person name="Stavropoulos S."/>
            <person name="Stone C."/>
            <person name="Strader C."/>
            <person name="Tesfaye S."/>
            <person name="Thomson T."/>
            <person name="Thoulutsang Y."/>
            <person name="Thoulutsang D."/>
            <person name="Topham K."/>
            <person name="Topping I."/>
            <person name="Tsamla T."/>
            <person name="Vassiliev H."/>
            <person name="Vo A."/>
            <person name="Wangchuk T."/>
            <person name="Wangdi T."/>
            <person name="Weiand M."/>
            <person name="Wilkinson J."/>
            <person name="Wilson A."/>
            <person name="Yadav S."/>
            <person name="Young G."/>
            <person name="Yu Q."/>
            <person name="Zembek L."/>
            <person name="Zhong D."/>
            <person name="Zimmer A."/>
            <person name="Zwirko Z."/>
            <person name="Jaffe D.B."/>
            <person name="Alvarez P."/>
            <person name="Brockman W."/>
            <person name="Butler J."/>
            <person name="Chin C."/>
            <person name="Gnerre S."/>
            <person name="Grabherr M."/>
            <person name="Kleber M."/>
            <person name="Mauceli E."/>
            <person name="MacCallum I."/>
        </authorList>
    </citation>
    <scope>NUCLEOTIDE SEQUENCE [LARGE SCALE GENOMIC DNA]</scope>
    <source>
        <strain evidence="2">Rob3c / Tucson 14021-0248.25</strain>
    </source>
</reference>
<protein>
    <submittedName>
        <fullName evidence="1">GM19197</fullName>
    </submittedName>
</protein>
<dbReference type="HOGENOM" id="CLU_2796610_0_0_1"/>
<dbReference type="PhylomeDB" id="B4I9P2"/>
<sequence>MPSATFVLEHLMAAQSRLDEQAASAAEVKPTSTISTSSTTVATKAIKVKSYEKKLLLALKKIVQ</sequence>
<evidence type="ECO:0000313" key="1">
    <source>
        <dbReference type="EMBL" id="EDW43923.1"/>
    </source>
</evidence>
<proteinExistence type="predicted"/>
<dbReference type="AlphaFoldDB" id="B4I9P2"/>
<name>B4I9P2_DROSE</name>
<accession>B4I9P2</accession>